<dbReference type="InParanoid" id="A0A200PY69"/>
<protein>
    <submittedName>
        <fullName evidence="1">Uncharacterized protein</fullName>
    </submittedName>
</protein>
<evidence type="ECO:0000313" key="2">
    <source>
        <dbReference type="Proteomes" id="UP000195402"/>
    </source>
</evidence>
<accession>A0A200PY69</accession>
<evidence type="ECO:0000313" key="1">
    <source>
        <dbReference type="EMBL" id="OVA03105.1"/>
    </source>
</evidence>
<keyword evidence="2" id="KW-1185">Reference proteome</keyword>
<name>A0A200PY69_MACCD</name>
<organism evidence="1 2">
    <name type="scientific">Macleaya cordata</name>
    <name type="common">Five-seeded plume-poppy</name>
    <name type="synonym">Bocconia cordata</name>
    <dbReference type="NCBI Taxonomy" id="56857"/>
    <lineage>
        <taxon>Eukaryota</taxon>
        <taxon>Viridiplantae</taxon>
        <taxon>Streptophyta</taxon>
        <taxon>Embryophyta</taxon>
        <taxon>Tracheophyta</taxon>
        <taxon>Spermatophyta</taxon>
        <taxon>Magnoliopsida</taxon>
        <taxon>Ranunculales</taxon>
        <taxon>Papaveraceae</taxon>
        <taxon>Papaveroideae</taxon>
        <taxon>Macleaya</taxon>
    </lineage>
</organism>
<sequence>MLVLQTSVVVNIYNSKHVPTGNLCWDTKQGLRTNWALESSQALFNAYFSSPPSTGIKQRYSRAPPKPPSNLSIRKSFCRSSLFGTLSCSIEQNSAKTHPIQHCQTC</sequence>
<dbReference type="Proteomes" id="UP000195402">
    <property type="component" value="Unassembled WGS sequence"/>
</dbReference>
<reference evidence="1 2" key="1">
    <citation type="journal article" date="2017" name="Mol. Plant">
        <title>The Genome of Medicinal Plant Macleaya cordata Provides New Insights into Benzylisoquinoline Alkaloids Metabolism.</title>
        <authorList>
            <person name="Liu X."/>
            <person name="Liu Y."/>
            <person name="Huang P."/>
            <person name="Ma Y."/>
            <person name="Qing Z."/>
            <person name="Tang Q."/>
            <person name="Cao H."/>
            <person name="Cheng P."/>
            <person name="Zheng Y."/>
            <person name="Yuan Z."/>
            <person name="Zhou Y."/>
            <person name="Liu J."/>
            <person name="Tang Z."/>
            <person name="Zhuo Y."/>
            <person name="Zhang Y."/>
            <person name="Yu L."/>
            <person name="Huang J."/>
            <person name="Yang P."/>
            <person name="Peng Q."/>
            <person name="Zhang J."/>
            <person name="Jiang W."/>
            <person name="Zhang Z."/>
            <person name="Lin K."/>
            <person name="Ro D.K."/>
            <person name="Chen X."/>
            <person name="Xiong X."/>
            <person name="Shang Y."/>
            <person name="Huang S."/>
            <person name="Zeng J."/>
        </authorList>
    </citation>
    <scope>NUCLEOTIDE SEQUENCE [LARGE SCALE GENOMIC DNA]</scope>
    <source>
        <strain evidence="2">cv. BLH2017</strain>
        <tissue evidence="1">Root</tissue>
    </source>
</reference>
<comment type="caution">
    <text evidence="1">The sequence shown here is derived from an EMBL/GenBank/DDBJ whole genome shotgun (WGS) entry which is preliminary data.</text>
</comment>
<proteinExistence type="predicted"/>
<dbReference type="EMBL" id="MVGT01003857">
    <property type="protein sequence ID" value="OVA03105.1"/>
    <property type="molecule type" value="Genomic_DNA"/>
</dbReference>
<dbReference type="AlphaFoldDB" id="A0A200PY69"/>
<gene>
    <name evidence="1" type="ORF">BVC80_8857g30</name>
</gene>